<keyword evidence="4" id="KW-1185">Reference proteome</keyword>
<organism evidence="3 4">
    <name type="scientific">Saccharopolyspora phatthalungensis</name>
    <dbReference type="NCBI Taxonomy" id="664693"/>
    <lineage>
        <taxon>Bacteria</taxon>
        <taxon>Bacillati</taxon>
        <taxon>Actinomycetota</taxon>
        <taxon>Actinomycetes</taxon>
        <taxon>Pseudonocardiales</taxon>
        <taxon>Pseudonocardiaceae</taxon>
        <taxon>Saccharopolyspora</taxon>
    </lineage>
</organism>
<dbReference type="AlphaFoldDB" id="A0A840QFK0"/>
<accession>A0A840QFK0</accession>
<sequence length="113" mass="12800">MREFLRGAIRLHILHHAAEEPIHGAWMARELAEHGYEISPGTLYPTLHRLEAEGLLVSEHQLVEGRQRRVYRATEAGRQALEADKAALRELAEEVLGTGPHTGSPQSRRRRKP</sequence>
<dbReference type="RefSeq" id="WP_184728406.1">
    <property type="nucleotide sequence ID" value="NZ_JACHIW010000001.1"/>
</dbReference>
<dbReference type="Gene3D" id="1.10.10.10">
    <property type="entry name" value="Winged helix-like DNA-binding domain superfamily/Winged helix DNA-binding domain"/>
    <property type="match status" value="1"/>
</dbReference>
<dbReference type="PANTHER" id="PTHR33169">
    <property type="entry name" value="PADR-FAMILY TRANSCRIPTIONAL REGULATOR"/>
    <property type="match status" value="1"/>
</dbReference>
<evidence type="ECO:0000256" key="1">
    <source>
        <dbReference type="SAM" id="MobiDB-lite"/>
    </source>
</evidence>
<evidence type="ECO:0000259" key="2">
    <source>
        <dbReference type="Pfam" id="PF03551"/>
    </source>
</evidence>
<dbReference type="SUPFAM" id="SSF46785">
    <property type="entry name" value="Winged helix' DNA-binding domain"/>
    <property type="match status" value="1"/>
</dbReference>
<dbReference type="PANTHER" id="PTHR33169:SF14">
    <property type="entry name" value="TRANSCRIPTIONAL REGULATOR RV3488"/>
    <property type="match status" value="1"/>
</dbReference>
<keyword evidence="3" id="KW-0238">DNA-binding</keyword>
<dbReference type="InterPro" id="IPR036390">
    <property type="entry name" value="WH_DNA-bd_sf"/>
</dbReference>
<dbReference type="Pfam" id="PF03551">
    <property type="entry name" value="PadR"/>
    <property type="match status" value="1"/>
</dbReference>
<reference evidence="3 4" key="1">
    <citation type="submission" date="2020-08" db="EMBL/GenBank/DDBJ databases">
        <title>Sequencing the genomes of 1000 actinobacteria strains.</title>
        <authorList>
            <person name="Klenk H.-P."/>
        </authorList>
    </citation>
    <scope>NUCLEOTIDE SEQUENCE [LARGE SCALE GENOMIC DNA]</scope>
    <source>
        <strain evidence="3 4">DSM 45584</strain>
    </source>
</reference>
<dbReference type="GO" id="GO:0003677">
    <property type="term" value="F:DNA binding"/>
    <property type="evidence" value="ECO:0007669"/>
    <property type="project" value="UniProtKB-KW"/>
</dbReference>
<protein>
    <submittedName>
        <fullName evidence="3">DNA-binding PadR family transcriptional regulator</fullName>
    </submittedName>
</protein>
<proteinExistence type="predicted"/>
<feature type="domain" description="Transcription regulator PadR N-terminal" evidence="2">
    <location>
        <begin position="13"/>
        <end position="82"/>
    </location>
</feature>
<evidence type="ECO:0000313" key="4">
    <source>
        <dbReference type="Proteomes" id="UP000584374"/>
    </source>
</evidence>
<dbReference type="EMBL" id="JACHIW010000001">
    <property type="protein sequence ID" value="MBB5157498.1"/>
    <property type="molecule type" value="Genomic_DNA"/>
</dbReference>
<name>A0A840QFK0_9PSEU</name>
<dbReference type="InterPro" id="IPR005149">
    <property type="entry name" value="Tscrpt_reg_PadR_N"/>
</dbReference>
<dbReference type="Proteomes" id="UP000584374">
    <property type="component" value="Unassembled WGS sequence"/>
</dbReference>
<comment type="caution">
    <text evidence="3">The sequence shown here is derived from an EMBL/GenBank/DDBJ whole genome shotgun (WGS) entry which is preliminary data.</text>
</comment>
<dbReference type="InterPro" id="IPR052509">
    <property type="entry name" value="Metal_resp_DNA-bind_regulator"/>
</dbReference>
<gene>
    <name evidence="3" type="ORF">BJ970_005032</name>
</gene>
<feature type="region of interest" description="Disordered" evidence="1">
    <location>
        <begin position="94"/>
        <end position="113"/>
    </location>
</feature>
<dbReference type="InterPro" id="IPR036388">
    <property type="entry name" value="WH-like_DNA-bd_sf"/>
</dbReference>
<evidence type="ECO:0000313" key="3">
    <source>
        <dbReference type="EMBL" id="MBB5157498.1"/>
    </source>
</evidence>